<name>A0ABD2MA71_9BILA</name>
<feature type="repeat" description="ARM" evidence="1">
    <location>
        <begin position="256"/>
        <end position="299"/>
    </location>
</feature>
<dbReference type="InterPro" id="IPR016024">
    <property type="entry name" value="ARM-type_fold"/>
</dbReference>
<protein>
    <submittedName>
        <fullName evidence="3">Uncharacterized protein</fullName>
    </submittedName>
</protein>
<dbReference type="Gene3D" id="1.25.10.10">
    <property type="entry name" value="Leucine-rich Repeat Variant"/>
    <property type="match status" value="1"/>
</dbReference>
<dbReference type="EMBL" id="JBICBT010000092">
    <property type="protein sequence ID" value="KAL3123625.1"/>
    <property type="molecule type" value="Genomic_DNA"/>
</dbReference>
<keyword evidence="4" id="KW-1185">Reference proteome</keyword>
<dbReference type="Proteomes" id="UP001620626">
    <property type="component" value="Unassembled WGS sequence"/>
</dbReference>
<evidence type="ECO:0000313" key="4">
    <source>
        <dbReference type="Proteomes" id="UP001620626"/>
    </source>
</evidence>
<dbReference type="SUPFAM" id="SSF48371">
    <property type="entry name" value="ARM repeat"/>
    <property type="match status" value="1"/>
</dbReference>
<evidence type="ECO:0000256" key="1">
    <source>
        <dbReference type="PROSITE-ProRule" id="PRU00259"/>
    </source>
</evidence>
<feature type="region of interest" description="Disordered" evidence="2">
    <location>
        <begin position="566"/>
        <end position="601"/>
    </location>
</feature>
<accession>A0ABD2MA71</accession>
<dbReference type="InterPro" id="IPR011989">
    <property type="entry name" value="ARM-like"/>
</dbReference>
<dbReference type="PANTHER" id="PTHR15605:SF2">
    <property type="entry name" value="KINESIN-ASSOCIATED PROTEIN 3"/>
    <property type="match status" value="1"/>
</dbReference>
<dbReference type="PROSITE" id="PS50176">
    <property type="entry name" value="ARM_REPEAT"/>
    <property type="match status" value="1"/>
</dbReference>
<gene>
    <name evidence="3" type="ORF">niasHT_005653</name>
</gene>
<evidence type="ECO:0000313" key="3">
    <source>
        <dbReference type="EMBL" id="KAL3123625.1"/>
    </source>
</evidence>
<comment type="caution">
    <text evidence="3">The sequence shown here is derived from an EMBL/GenBank/DDBJ whole genome shotgun (WGS) entry which is preliminary data.</text>
</comment>
<dbReference type="SMART" id="SM01297">
    <property type="entry name" value="KAP"/>
    <property type="match status" value="1"/>
</dbReference>
<evidence type="ECO:0000256" key="2">
    <source>
        <dbReference type="SAM" id="MobiDB-lite"/>
    </source>
</evidence>
<dbReference type="PANTHER" id="PTHR15605">
    <property type="entry name" value="KINESIN-ASSOCIATED PROTEINS"/>
    <property type="match status" value="1"/>
</dbReference>
<feature type="compositionally biased region" description="Basic and acidic residues" evidence="2">
    <location>
        <begin position="588"/>
        <end position="601"/>
    </location>
</feature>
<sequence>MSFHQQRMDLEMDVHSLEKALVLRFLVGDKKQRKIIQLNGLNERSDTAAVARLVLDQCQPLVPSDRISELERLVFYLQKRHNPNENSDSMTGIEIHAKMDDLESYMELLYEEGESKQRGVAMLAELVRHVDASQLAQIVENEQLMGALTRIWREDSRKNFELAIHLAQLFRRLSQFSPFHPTLSHLKIGLLSVQTVDFELGRWELWREQTHEKEEKERLKWEYAMRKQDQLITVVLNILLNLADDLRTEHKMLRKGLLPTLFKCLDHRSSPQLLTVAVKFLWKLSQFSENQQQIANTAGSIDRFVSLLAPPPKSAVSECRGGVGSLLPLSSSSPSDFLGPLFSLLFNCSFEPSSRRCMVTAGLVSLVAPHISENDVALALMYQLSIVDDAKAMIAFTDCIPTLLRLLFSDSRPPSDGDGRPKKETAEGQRRKCSLLVKSLLVNIVLEKRNAQLLCGSEGQGLDSLMAFALENEGGDVLAMKGPTREMFSKWVPQLLENAVEKAQGDDNNNDNSSSLNNSTSFASSIFALECLAICALLPNANWAQLEDSHNVVAFLAQILKRSQQSERDETKKSMHNTLDRRKRREHHERGAEEKGKEQKKGTITDEVLLQVVQLCGTVAGHSLEMAERVEKHLLALIILTLNNRQDDDEIVLQCVFVFLSLLAHGGELAKRICQQKKEIINLRKSKREIVVGQPKPTTAAETAAVVPLLLLNLMHDKNTQIRALCEQTLERVAEVNAHWRERIREARFRWHNAQWLEMVETTTDALHRSAVVDHLTTMAISSEVGGDGTAFHRSNGEVALLTDGGHVLDSEQVLSGTEF</sequence>
<organism evidence="3 4">
    <name type="scientific">Heterodera trifolii</name>
    <dbReference type="NCBI Taxonomy" id="157864"/>
    <lineage>
        <taxon>Eukaryota</taxon>
        <taxon>Metazoa</taxon>
        <taxon>Ecdysozoa</taxon>
        <taxon>Nematoda</taxon>
        <taxon>Chromadorea</taxon>
        <taxon>Rhabditida</taxon>
        <taxon>Tylenchina</taxon>
        <taxon>Tylenchomorpha</taxon>
        <taxon>Tylenchoidea</taxon>
        <taxon>Heteroderidae</taxon>
        <taxon>Heteroderinae</taxon>
        <taxon>Heterodera</taxon>
    </lineage>
</organism>
<dbReference type="AlphaFoldDB" id="A0ABD2MA71"/>
<dbReference type="InterPro" id="IPR000225">
    <property type="entry name" value="Armadillo"/>
</dbReference>
<dbReference type="Pfam" id="PF05804">
    <property type="entry name" value="KAP"/>
    <property type="match status" value="3"/>
</dbReference>
<dbReference type="InterPro" id="IPR008658">
    <property type="entry name" value="KAP3"/>
</dbReference>
<proteinExistence type="predicted"/>
<reference evidence="3 4" key="1">
    <citation type="submission" date="2024-10" db="EMBL/GenBank/DDBJ databases">
        <authorList>
            <person name="Kim D."/>
        </authorList>
    </citation>
    <scope>NUCLEOTIDE SEQUENCE [LARGE SCALE GENOMIC DNA]</scope>
    <source>
        <strain evidence="3">BH-2024</strain>
    </source>
</reference>